<keyword evidence="14" id="KW-1185">Reference proteome</keyword>
<evidence type="ECO:0000256" key="4">
    <source>
        <dbReference type="ARBA" id="ARBA00022737"/>
    </source>
</evidence>
<evidence type="ECO:0000256" key="7">
    <source>
        <dbReference type="ARBA" id="ARBA00022801"/>
    </source>
</evidence>
<keyword evidence="7" id="KW-0378">Hydrolase</keyword>
<dbReference type="GO" id="GO:0002376">
    <property type="term" value="P:immune system process"/>
    <property type="evidence" value="ECO:0007669"/>
    <property type="project" value="UniProtKB-KW"/>
</dbReference>
<comment type="subcellular location">
    <subcellularLocation>
        <location evidence="1">Cytoplasm</location>
    </subcellularLocation>
</comment>
<keyword evidence="9" id="KW-0862">Zinc</keyword>
<organism evidence="13 14">
    <name type="scientific">Elysia crispata</name>
    <name type="common">lettuce slug</name>
    <dbReference type="NCBI Taxonomy" id="231223"/>
    <lineage>
        <taxon>Eukaryota</taxon>
        <taxon>Metazoa</taxon>
        <taxon>Spiralia</taxon>
        <taxon>Lophotrochozoa</taxon>
        <taxon>Mollusca</taxon>
        <taxon>Gastropoda</taxon>
        <taxon>Heterobranchia</taxon>
        <taxon>Euthyneura</taxon>
        <taxon>Panpulmonata</taxon>
        <taxon>Sacoglossa</taxon>
        <taxon>Placobranchoidea</taxon>
        <taxon>Plakobranchidae</taxon>
        <taxon>Elysia</taxon>
    </lineage>
</organism>
<dbReference type="GO" id="GO:0005737">
    <property type="term" value="C:cytoplasm"/>
    <property type="evidence" value="ECO:0007669"/>
    <property type="project" value="UniProtKB-SubCell"/>
</dbReference>
<keyword evidence="3" id="KW-0479">Metal-binding</keyword>
<dbReference type="Gene3D" id="3.40.50.300">
    <property type="entry name" value="P-loop containing nucleotide triphosphate hydrolases"/>
    <property type="match status" value="3"/>
</dbReference>
<dbReference type="InterPro" id="IPR057373">
    <property type="entry name" value="ZNFX1"/>
</dbReference>
<dbReference type="FunFam" id="3.40.50.300:FF:000326">
    <property type="entry name" value="P-loop containing nucleoside triphosphate hydrolase"/>
    <property type="match status" value="1"/>
</dbReference>
<dbReference type="InterPro" id="IPR041679">
    <property type="entry name" value="DNA2/NAM7-like_C"/>
</dbReference>
<evidence type="ECO:0000256" key="2">
    <source>
        <dbReference type="ARBA" id="ARBA00022490"/>
    </source>
</evidence>
<dbReference type="InterPro" id="IPR047187">
    <property type="entry name" value="SF1_C_Upf1"/>
</dbReference>
<keyword evidence="8" id="KW-0347">Helicase</keyword>
<dbReference type="EMBL" id="JAWDGP010000555">
    <property type="protein sequence ID" value="KAK3799555.1"/>
    <property type="molecule type" value="Genomic_DNA"/>
</dbReference>
<dbReference type="InterPro" id="IPR027417">
    <property type="entry name" value="P-loop_NTPase"/>
</dbReference>
<dbReference type="InterPro" id="IPR000967">
    <property type="entry name" value="Znf_NFX1"/>
</dbReference>
<dbReference type="InterPro" id="IPR041677">
    <property type="entry name" value="DNA2/NAM7_AAA_11"/>
</dbReference>
<dbReference type="CDD" id="cd06008">
    <property type="entry name" value="NF-X1-zinc-finger"/>
    <property type="match status" value="3"/>
</dbReference>
<keyword evidence="6" id="KW-0863">Zinc-finger</keyword>
<evidence type="ECO:0000256" key="5">
    <source>
        <dbReference type="ARBA" id="ARBA00022741"/>
    </source>
</evidence>
<evidence type="ECO:0000256" key="3">
    <source>
        <dbReference type="ARBA" id="ARBA00022723"/>
    </source>
</evidence>
<name>A0AAE1B5G7_9GAST</name>
<dbReference type="InterPro" id="IPR046439">
    <property type="entry name" value="ZF_RZ_dom"/>
</dbReference>
<dbReference type="GO" id="GO:0005694">
    <property type="term" value="C:chromosome"/>
    <property type="evidence" value="ECO:0007669"/>
    <property type="project" value="UniProtKB-ARBA"/>
</dbReference>
<dbReference type="Pfam" id="PF13086">
    <property type="entry name" value="AAA_11"/>
    <property type="match status" value="1"/>
</dbReference>
<dbReference type="GO" id="GO:0016787">
    <property type="term" value="F:hydrolase activity"/>
    <property type="evidence" value="ECO:0007669"/>
    <property type="project" value="UniProtKB-KW"/>
</dbReference>
<keyword evidence="2" id="KW-0963">Cytoplasm</keyword>
<keyword evidence="5" id="KW-0547">Nucleotide-binding</keyword>
<dbReference type="GO" id="GO:0031048">
    <property type="term" value="P:regulatory ncRNA-mediated heterochromatin formation"/>
    <property type="evidence" value="ECO:0007669"/>
    <property type="project" value="TreeGrafter"/>
</dbReference>
<gene>
    <name evidence="13" type="ORF">RRG08_019354</name>
</gene>
<protein>
    <recommendedName>
        <fullName evidence="12">RZ-type domain-containing protein</fullName>
    </recommendedName>
</protein>
<dbReference type="GO" id="GO:0031380">
    <property type="term" value="C:nuclear RNA-directed RNA polymerase complex"/>
    <property type="evidence" value="ECO:0007669"/>
    <property type="project" value="TreeGrafter"/>
</dbReference>
<keyword evidence="10" id="KW-0067">ATP-binding</keyword>
<evidence type="ECO:0000256" key="8">
    <source>
        <dbReference type="ARBA" id="ARBA00022806"/>
    </source>
</evidence>
<dbReference type="PANTHER" id="PTHR10887">
    <property type="entry name" value="DNA2/NAM7 HELICASE FAMILY"/>
    <property type="match status" value="1"/>
</dbReference>
<evidence type="ECO:0000259" key="12">
    <source>
        <dbReference type="PROSITE" id="PS51981"/>
    </source>
</evidence>
<keyword evidence="11" id="KW-0391">Immunity</keyword>
<dbReference type="GO" id="GO:0004386">
    <property type="term" value="F:helicase activity"/>
    <property type="evidence" value="ECO:0007669"/>
    <property type="project" value="UniProtKB-KW"/>
</dbReference>
<reference evidence="13" key="1">
    <citation type="journal article" date="2023" name="G3 (Bethesda)">
        <title>A reference genome for the long-term kleptoplast-retaining sea slug Elysia crispata morphotype clarki.</title>
        <authorList>
            <person name="Eastman K.E."/>
            <person name="Pendleton A.L."/>
            <person name="Shaikh M.A."/>
            <person name="Suttiyut T."/>
            <person name="Ogas R."/>
            <person name="Tomko P."/>
            <person name="Gavelis G."/>
            <person name="Widhalm J.R."/>
            <person name="Wisecaver J.H."/>
        </authorList>
    </citation>
    <scope>NUCLEOTIDE SEQUENCE</scope>
    <source>
        <strain evidence="13">ECLA1</strain>
    </source>
</reference>
<evidence type="ECO:0000256" key="11">
    <source>
        <dbReference type="ARBA" id="ARBA00022859"/>
    </source>
</evidence>
<dbReference type="SUPFAM" id="SSF52540">
    <property type="entry name" value="P-loop containing nucleoside triphosphate hydrolases"/>
    <property type="match status" value="1"/>
</dbReference>
<dbReference type="Proteomes" id="UP001283361">
    <property type="component" value="Unassembled WGS sequence"/>
</dbReference>
<dbReference type="InterPro" id="IPR045055">
    <property type="entry name" value="DNA2/NAM7-like"/>
</dbReference>
<evidence type="ECO:0000256" key="1">
    <source>
        <dbReference type="ARBA" id="ARBA00004496"/>
    </source>
</evidence>
<dbReference type="SMART" id="SM00438">
    <property type="entry name" value="ZnF_NFX"/>
    <property type="match status" value="4"/>
</dbReference>
<keyword evidence="4" id="KW-0677">Repeat</keyword>
<dbReference type="Pfam" id="PF20173">
    <property type="entry name" value="ZnF_RZ-type"/>
    <property type="match status" value="1"/>
</dbReference>
<dbReference type="Pfam" id="PF13087">
    <property type="entry name" value="AAA_12"/>
    <property type="match status" value="1"/>
</dbReference>
<proteinExistence type="predicted"/>
<evidence type="ECO:0000256" key="10">
    <source>
        <dbReference type="ARBA" id="ARBA00022840"/>
    </source>
</evidence>
<dbReference type="PROSITE" id="PS51981">
    <property type="entry name" value="ZF_RZ"/>
    <property type="match status" value="1"/>
</dbReference>
<dbReference type="GO" id="GO:0008270">
    <property type="term" value="F:zinc ion binding"/>
    <property type="evidence" value="ECO:0007669"/>
    <property type="project" value="UniProtKB-KW"/>
</dbReference>
<feature type="domain" description="RZ-type" evidence="12">
    <location>
        <begin position="1830"/>
        <end position="1908"/>
    </location>
</feature>
<evidence type="ECO:0000313" key="14">
    <source>
        <dbReference type="Proteomes" id="UP001283361"/>
    </source>
</evidence>
<dbReference type="PANTHER" id="PTHR10887:SF341">
    <property type="entry name" value="NFX1-TYPE ZINC FINGER-CONTAINING PROTEIN 1"/>
    <property type="match status" value="1"/>
</dbReference>
<sequence>MLGRLQFNSWFSTDVLCLHQPLEVSQCKSALFSFASPEAEAVVIDPMMEEEDDAFRPPDRPRRRPRLHPLSNLELQRLLTEKNASTVLMQLDREDSGFDLLIQSMSPAKLPTTVNILKKALLSSDQIAQRQAVINVVTKLLDPMSEPFRLQLVRTGLQGRLRHDKDFVQAVMAIVKLALQISPTTAAGILSIVILNLEDILKAEIFPDQAMDNEMDDIKDLQRRGARLHALPPEVGENDAISRRRLRHRNDNMDPTLFRELSIIPSTTDFDPASDIEVRANKIRGGYENVNEYLDVQFRLLRADLLLPLRESVLQYLADQERTPMRGVCVYREVRIVRPICNDNGLCFRLSFDVTRTRRVNWAVSQRLKFGSLVCLSADNFATYQCAVVDRTETQDLEHGLVDVQFLVTDQGDARGAVDESIALFAKARDLRFVMVESPVYFEAYKHVLRGLQNITENTFPFWRYVGECRNEILPPLYLREHAGGAMYDLRPLVDDSYIIKDGLDEADGAGFTTEAAVAKEIDVLRLDTWPNANTLSLDVSQYVALQSALTREFSIVQGPPGTGKTFLGLKVMKVLLHNRQMWAAPEVGGDEIRRNHVSPILLVCYTNHALDQFLEGVLQFFQGDLVRVGSRSKSEALEEYNLRSLRQRARANHTVPREIHAAKQNIRFDMKEVKATIHKEAAKLEILEREIVKETFLKDFIDPQHWKQLTQRSKPGNAILAWLKIAAATRKIEAQKGPQLEREHDLHAGMASAATDVNESLKLDEDPDDESEDEDDFFEIITADSANRFLDIDDNDDTDFEEDEDDDLFAELREDFGNDYIDRVRAINRKLDDVDREAQRLRSREVAFNISEYGEQDMPAGMGKEQKSRWKFVNQLKKKYKYQLLGWLQNTDKMDEDEVSHVSQIWRLRVRERWRLYRYWIDIYCRQLRGEIRDVSRSYEEKARRYQEILHQEDKAILERATVIGMTTTGAARYQAILREIGPRVVVVEEAAEVLEGHVLTALSERCQHVVLIGDHKQLRPNPAVHRLKTECALDISLFERLINNNFRFDQLRYQHRMREEISDLLRIPDLYPQLQDHDKVREYPDVRNVTTNVCFIQHHERDQREEDTNTFTNYYEAKFIVGLCEYLLLQNYSPRQITVLSPYKGQIQLIKSQLKHMVRSKTMAERMEKGGLKISSVDNYQGEENDIILLSLVRSNDENDIGFLKANNRLCVALSRAKNGLYVIGNLEGIAEKSSMMRDILRLARHKGFYQNYLSLSCPRHRGSETRIYKPDDFKQVADGGCKRPCQVRLDCGHACKRICHADDPRHLDAACQEPCGQMCQDCGQHCRGGHPCGKHEVCKNPVQKTIPMCGHVQNVPCHLSAQNFECQEKCQERLPCGHKCQQTCGKRHDHIQDTCLQLVKVAPTNCSHGEFSLYCKDALKGQENVNLRCPEPCTAVLDCEHICSGSCGQCFNGRLHISCQQKCKKILICGHSCQDMCGSCSPCKLPCETACQHSHCDKRCGEPCRPCLEPCAWRCQHHKCEDLCCQPCERPPCDEPCPKRLACGHRCCGLCGEECPKLCSTCDVEKLKADSLYGYDGDRATRFIQLDCGHVLEVEFVDQWMVTDVGSQDDINHVTIGLKPCPLCRVPIRKCYRYSGLIKRQLRLIEQVKKQYLGDRRSDLEERLNRAIDDLGVAERRDIQALLQDAPPVLSETIIETQFHQVTLYRHIRALRRVAVELRGRFPDLLNLATKVDRDLRCFEQWAKLARTVFTQQNEKDSSLEHHRLRLLLALLKITGLSHTRAGGRGLSEAQKHEIIKAIRSLNANGRTSQELIDQYEALVDELSKLMPDSHIALTAKEKVAIVRAVNVSTGAWYQCPNGHIYAIGECGQAMEEGRCPECQARIGGSNHQLLSDNVQAPEMDGAERPVWDNLDADRELAERLQRLEFEQI</sequence>
<evidence type="ECO:0000256" key="6">
    <source>
        <dbReference type="ARBA" id="ARBA00022771"/>
    </source>
</evidence>
<evidence type="ECO:0000313" key="13">
    <source>
        <dbReference type="EMBL" id="KAK3799555.1"/>
    </source>
</evidence>
<dbReference type="Pfam" id="PF25396">
    <property type="entry name" value="ZNFX1"/>
    <property type="match status" value="1"/>
</dbReference>
<comment type="caution">
    <text evidence="13">The sequence shown here is derived from an EMBL/GenBank/DDBJ whole genome shotgun (WGS) entry which is preliminary data.</text>
</comment>
<evidence type="ECO:0000256" key="9">
    <source>
        <dbReference type="ARBA" id="ARBA00022833"/>
    </source>
</evidence>
<accession>A0AAE1B5G7</accession>
<dbReference type="CDD" id="cd18808">
    <property type="entry name" value="SF1_C_Upf1"/>
    <property type="match status" value="1"/>
</dbReference>
<dbReference type="GO" id="GO:0005524">
    <property type="term" value="F:ATP binding"/>
    <property type="evidence" value="ECO:0007669"/>
    <property type="project" value="UniProtKB-KW"/>
</dbReference>